<evidence type="ECO:0000256" key="2">
    <source>
        <dbReference type="ARBA" id="ARBA00007637"/>
    </source>
</evidence>
<dbReference type="Pfam" id="PF01370">
    <property type="entry name" value="Epimerase"/>
    <property type="match status" value="1"/>
</dbReference>
<proteinExistence type="inferred from homology"/>
<name>A0A640KS96_LEITA</name>
<dbReference type="NCBIfam" id="TIGR01179">
    <property type="entry name" value="galE"/>
    <property type="match status" value="1"/>
</dbReference>
<dbReference type="InterPro" id="IPR036291">
    <property type="entry name" value="NAD(P)-bd_dom_sf"/>
</dbReference>
<dbReference type="AlphaFoldDB" id="A0A640KS96"/>
<evidence type="ECO:0000259" key="6">
    <source>
        <dbReference type="Pfam" id="PF01370"/>
    </source>
</evidence>
<keyword evidence="5" id="KW-0119">Carbohydrate metabolism</keyword>
<keyword evidence="4" id="KW-0413">Isomerase</keyword>
<sequence length="414" mass="45948">MRVLVCGGAGYIGTHFVRELLRHSPHDVVIADNLEATHGSDVHMDTEKSYATRNPGADLEKVKASGYRFAKLEVGDVRDVNFLERVFTTHSPIDAVVHMCAHIVVPESVRDPLKYYDNNVVGMLRILQTMLKYKCDKLILSSTAALFGNPYARMKADSTNESDPMKPIPSNAKCLPESPYGTTKLVDEYMLKDCAAAYGIKSVCLRYFNACGADAEGDIGETHEPESHLIPLILRVPLADKINAYNAVHHPDRRKVNDYVSIFGTDYPTPDGTCIRDYVHVKDLSSAHVRALEYLDKLTLDDKDMFFSTFNLGTSRGYSVREVIEAARRVTGHPIPEREEKRRDGDPPVLVASGEEAAAALGWTLEYDSIDKIIESAWKFHNKHPVGYETPDVAPSAQARVLDSKGMPIQQGGL</sequence>
<dbReference type="PANTHER" id="PTHR43725">
    <property type="entry name" value="UDP-GLUCOSE 4-EPIMERASE"/>
    <property type="match status" value="1"/>
</dbReference>
<dbReference type="CDD" id="cd05247">
    <property type="entry name" value="UDP_G4E_1_SDR_e"/>
    <property type="match status" value="1"/>
</dbReference>
<keyword evidence="8" id="KW-1185">Reference proteome</keyword>
<evidence type="ECO:0000313" key="8">
    <source>
        <dbReference type="Proteomes" id="UP000419144"/>
    </source>
</evidence>
<dbReference type="EMBL" id="BLBS01000052">
    <property type="protein sequence ID" value="GET91985.1"/>
    <property type="molecule type" value="Genomic_DNA"/>
</dbReference>
<dbReference type="OrthoDB" id="9402762at2759"/>
<dbReference type="VEuPathDB" id="TriTrypDB:LtaPh_3325200"/>
<dbReference type="GO" id="GO:0003978">
    <property type="term" value="F:UDP-glucose 4-epimerase activity"/>
    <property type="evidence" value="ECO:0007669"/>
    <property type="project" value="InterPro"/>
</dbReference>
<comment type="cofactor">
    <cofactor evidence="1">
        <name>NAD(+)</name>
        <dbReference type="ChEBI" id="CHEBI:57540"/>
    </cofactor>
</comment>
<evidence type="ECO:0000256" key="3">
    <source>
        <dbReference type="ARBA" id="ARBA00023027"/>
    </source>
</evidence>
<feature type="domain" description="NAD-dependent epimerase/dehydratase" evidence="6">
    <location>
        <begin position="3"/>
        <end position="297"/>
    </location>
</feature>
<reference evidence="7" key="1">
    <citation type="submission" date="2019-11" db="EMBL/GenBank/DDBJ databases">
        <title>Leishmania tarentolae CDS.</title>
        <authorList>
            <person name="Goto Y."/>
            <person name="Yamagishi J."/>
        </authorList>
    </citation>
    <scope>NUCLEOTIDE SEQUENCE [LARGE SCALE GENOMIC DNA]</scope>
    <source>
        <strain evidence="7">Parrot Tar II</strain>
    </source>
</reference>
<dbReference type="Gene3D" id="3.90.25.10">
    <property type="entry name" value="UDP-galactose 4-epimerase, domain 1"/>
    <property type="match status" value="1"/>
</dbReference>
<dbReference type="GO" id="GO:0006012">
    <property type="term" value="P:galactose metabolic process"/>
    <property type="evidence" value="ECO:0007669"/>
    <property type="project" value="InterPro"/>
</dbReference>
<accession>A0A640KS96</accession>
<dbReference type="InterPro" id="IPR005886">
    <property type="entry name" value="UDP_G4E"/>
</dbReference>
<dbReference type="SUPFAM" id="SSF51735">
    <property type="entry name" value="NAD(P)-binding Rossmann-fold domains"/>
    <property type="match status" value="1"/>
</dbReference>
<evidence type="ECO:0000256" key="1">
    <source>
        <dbReference type="ARBA" id="ARBA00001911"/>
    </source>
</evidence>
<evidence type="ECO:0000313" key="7">
    <source>
        <dbReference type="EMBL" id="GET91985.1"/>
    </source>
</evidence>
<dbReference type="PANTHER" id="PTHR43725:SF53">
    <property type="entry name" value="UDP-ARABINOSE 4-EPIMERASE 1"/>
    <property type="match status" value="1"/>
</dbReference>
<dbReference type="InterPro" id="IPR001509">
    <property type="entry name" value="Epimerase_deHydtase"/>
</dbReference>
<protein>
    <submittedName>
        <fullName evidence="7">Udp-glc 4'-epimerase, putative</fullName>
    </submittedName>
</protein>
<evidence type="ECO:0000256" key="4">
    <source>
        <dbReference type="ARBA" id="ARBA00023235"/>
    </source>
</evidence>
<keyword evidence="3" id="KW-0520">NAD</keyword>
<comment type="similarity">
    <text evidence="2">Belongs to the NAD(P)-dependent epimerase/dehydratase family.</text>
</comment>
<dbReference type="Proteomes" id="UP000419144">
    <property type="component" value="Unassembled WGS sequence"/>
</dbReference>
<dbReference type="Gene3D" id="3.40.50.720">
    <property type="entry name" value="NAD(P)-binding Rossmann-like Domain"/>
    <property type="match status" value="1"/>
</dbReference>
<organism evidence="7 8">
    <name type="scientific">Leishmania tarentolae</name>
    <name type="common">Sauroleishmania tarentolae</name>
    <dbReference type="NCBI Taxonomy" id="5689"/>
    <lineage>
        <taxon>Eukaryota</taxon>
        <taxon>Discoba</taxon>
        <taxon>Euglenozoa</taxon>
        <taxon>Kinetoplastea</taxon>
        <taxon>Metakinetoplastina</taxon>
        <taxon>Trypanosomatida</taxon>
        <taxon>Trypanosomatidae</taxon>
        <taxon>Leishmaniinae</taxon>
        <taxon>Leishmania</taxon>
        <taxon>lizard Leishmania</taxon>
    </lineage>
</organism>
<evidence type="ECO:0000256" key="5">
    <source>
        <dbReference type="ARBA" id="ARBA00023277"/>
    </source>
</evidence>
<comment type="caution">
    <text evidence="7">The sequence shown here is derived from an EMBL/GenBank/DDBJ whole genome shotgun (WGS) entry which is preliminary data.</text>
</comment>
<gene>
    <name evidence="7" type="ORF">LtaPh_3325200</name>
</gene>